<dbReference type="EMBL" id="NOII01000001">
    <property type="protein sequence ID" value="OYD58362.1"/>
    <property type="molecule type" value="Genomic_DNA"/>
</dbReference>
<name>A0A235FAN1_9BACL</name>
<dbReference type="SMART" id="SM00849">
    <property type="entry name" value="Lactamase_B"/>
    <property type="match status" value="1"/>
</dbReference>
<reference evidence="2 3" key="1">
    <citation type="submission" date="2017-07" db="EMBL/GenBank/DDBJ databases">
        <title>Fictibacillus sp. nov. GDSW-R2A3 Genome sequencing and assembly.</title>
        <authorList>
            <person name="Mayilraj S."/>
        </authorList>
    </citation>
    <scope>NUCLEOTIDE SEQUENCE [LARGE SCALE GENOMIC DNA]</scope>
    <source>
        <strain evidence="2 3">GDSW-R2A3</strain>
    </source>
</reference>
<dbReference type="InterPro" id="IPR001279">
    <property type="entry name" value="Metallo-B-lactamas"/>
</dbReference>
<organism evidence="2 3">
    <name type="scientific">Fictibacillus aquaticus</name>
    <dbReference type="NCBI Taxonomy" id="2021314"/>
    <lineage>
        <taxon>Bacteria</taxon>
        <taxon>Bacillati</taxon>
        <taxon>Bacillota</taxon>
        <taxon>Bacilli</taxon>
        <taxon>Bacillales</taxon>
        <taxon>Fictibacillaceae</taxon>
        <taxon>Fictibacillus</taxon>
    </lineage>
</organism>
<dbReference type="PANTHER" id="PTHR23131:SF4">
    <property type="entry name" value="METALLO-BETA-LACTAMASE SUPERFAMILY POTEIN"/>
    <property type="match status" value="1"/>
</dbReference>
<sequence>MKNIIKIELPTPFAVGSVNAYLVAGKNPVLVDCGPHTDEAKEALIKGVEEAGFTMPQITAAILTHYHPDHAGLALWLQQEYGIKIAAFHESVPFFSDDRNFHDSRIAFYRNFYNENGVPEALVEKELKKLIAYRSYCPSFYPDIMIKENLDACLLPDWKAVHVPGHSPDHIALFHEGARTLIGGDVLLPRISSNALIEPEYDGKKRMKTLLQYRNTLGELAALNIIKVYPGHGEPFSDASSLVGERLRDHDTRAAHILDILKKQPGTAFSVAERLFPRLYKKEAGLVLSEVIGHLDLLEEREMVVQESGSQNASRYFAEVAL</sequence>
<proteinExistence type="predicted"/>
<dbReference type="InterPro" id="IPR050662">
    <property type="entry name" value="Sec-metab_biosynth-thioest"/>
</dbReference>
<dbReference type="Gene3D" id="3.60.15.10">
    <property type="entry name" value="Ribonuclease Z/Hydroxyacylglutathione hydrolase-like"/>
    <property type="match status" value="1"/>
</dbReference>
<dbReference type="Proteomes" id="UP000215059">
    <property type="component" value="Unassembled WGS sequence"/>
</dbReference>
<comment type="caution">
    <text evidence="2">The sequence shown here is derived from an EMBL/GenBank/DDBJ whole genome shotgun (WGS) entry which is preliminary data.</text>
</comment>
<evidence type="ECO:0000313" key="3">
    <source>
        <dbReference type="Proteomes" id="UP000215059"/>
    </source>
</evidence>
<dbReference type="SUPFAM" id="SSF56281">
    <property type="entry name" value="Metallo-hydrolase/oxidoreductase"/>
    <property type="match status" value="1"/>
</dbReference>
<dbReference type="Pfam" id="PF00753">
    <property type="entry name" value="Lactamase_B"/>
    <property type="match status" value="1"/>
</dbReference>
<accession>A0A235FAN1</accession>
<keyword evidence="3" id="KW-1185">Reference proteome</keyword>
<dbReference type="OrthoDB" id="2971563at2"/>
<dbReference type="InterPro" id="IPR036866">
    <property type="entry name" value="RibonucZ/Hydroxyglut_hydro"/>
</dbReference>
<protein>
    <recommendedName>
        <fullName evidence="1">Metallo-beta-lactamase domain-containing protein</fullName>
    </recommendedName>
</protein>
<gene>
    <name evidence="2" type="ORF">CGZ90_00200</name>
</gene>
<evidence type="ECO:0000313" key="2">
    <source>
        <dbReference type="EMBL" id="OYD58362.1"/>
    </source>
</evidence>
<feature type="domain" description="Metallo-beta-lactamase" evidence="1">
    <location>
        <begin position="17"/>
        <end position="232"/>
    </location>
</feature>
<dbReference type="RefSeq" id="WP_094250325.1">
    <property type="nucleotide sequence ID" value="NZ_JBHLXL010000001.1"/>
</dbReference>
<evidence type="ECO:0000259" key="1">
    <source>
        <dbReference type="SMART" id="SM00849"/>
    </source>
</evidence>
<dbReference type="AlphaFoldDB" id="A0A235FAN1"/>
<dbReference type="PANTHER" id="PTHR23131">
    <property type="entry name" value="ENDORIBONUCLEASE LACTB2"/>
    <property type="match status" value="1"/>
</dbReference>